<dbReference type="PROSITE" id="PS00061">
    <property type="entry name" value="ADH_SHORT"/>
    <property type="match status" value="1"/>
</dbReference>
<dbReference type="Gene3D" id="3.40.50.720">
    <property type="entry name" value="NAD(P)-binding Rossmann-like Domain"/>
    <property type="match status" value="1"/>
</dbReference>
<comment type="caution">
    <text evidence="5">The sequence shown here is derived from an EMBL/GenBank/DDBJ whole genome shotgun (WGS) entry which is preliminary data.</text>
</comment>
<dbReference type="InterPro" id="IPR057326">
    <property type="entry name" value="KR_dom"/>
</dbReference>
<organism evidence="5 6">
    <name type="scientific">Falsochrobactrum shanghaiense</name>
    <dbReference type="NCBI Taxonomy" id="2201899"/>
    <lineage>
        <taxon>Bacteria</taxon>
        <taxon>Pseudomonadati</taxon>
        <taxon>Pseudomonadota</taxon>
        <taxon>Alphaproteobacteria</taxon>
        <taxon>Hyphomicrobiales</taxon>
        <taxon>Brucellaceae</taxon>
        <taxon>Falsochrobactrum</taxon>
    </lineage>
</organism>
<sequence>MINLGFKGKTFFVQGGTSGVGKAAARILLEEGAKVGITGTSEASVVAALAELREISPRVAGRVANVKDKAAIEEAVTYFETELGPIDGLLICAAISGSAPAEDLDIEEWNNVLSVNLSGAFLTAQCVGRQMIARRCGAIVFVGSTDGLGGHPSRTHYVASKHGLNGLTKNLALEWGRHGIRINCIAPNAIDTPMLQRNMPPAFLSNVIEDRTPLGRVAQASEIASAALLLLSEAASYITGATVPVDGGLTAGFWTRRNGADYSSKRLLDAGIYEE</sequence>
<keyword evidence="2" id="KW-0560">Oxidoreductase</keyword>
<dbReference type="SUPFAM" id="SSF51735">
    <property type="entry name" value="NAD(P)-binding Rossmann-fold domains"/>
    <property type="match status" value="1"/>
</dbReference>
<dbReference type="OrthoDB" id="9805986at2"/>
<dbReference type="AlphaFoldDB" id="A0A316J538"/>
<dbReference type="EMBL" id="QGDB01000009">
    <property type="protein sequence ID" value="PWL16496.1"/>
    <property type="molecule type" value="Genomic_DNA"/>
</dbReference>
<dbReference type="Pfam" id="PF13561">
    <property type="entry name" value="adh_short_C2"/>
    <property type="match status" value="1"/>
</dbReference>
<dbReference type="RefSeq" id="WP_109707878.1">
    <property type="nucleotide sequence ID" value="NZ_QGDB01000009.1"/>
</dbReference>
<accession>A0A316J538</accession>
<protein>
    <submittedName>
        <fullName evidence="5">NAD(P)-dependent oxidoreductase</fullName>
    </submittedName>
</protein>
<evidence type="ECO:0000256" key="3">
    <source>
        <dbReference type="ARBA" id="ARBA00023027"/>
    </source>
</evidence>
<gene>
    <name evidence="5" type="ORF">DKP76_17030</name>
</gene>
<reference evidence="5 6" key="1">
    <citation type="submission" date="2018-05" db="EMBL/GenBank/DDBJ databases">
        <title>Comparative genomic sequence analysis between strain HN4 and CCM 8460T (Falsochrobactrum ovis) will provide more evidence to prove that HN4 is a new species of Falsochrobactrum.</title>
        <authorList>
            <person name="Lyu W."/>
            <person name="Sun L."/>
            <person name="Yao L."/>
        </authorList>
    </citation>
    <scope>NUCLEOTIDE SEQUENCE [LARGE SCALE GENOMIC DNA]</scope>
    <source>
        <strain evidence="5 6">HN4</strain>
    </source>
</reference>
<dbReference type="SMART" id="SM00822">
    <property type="entry name" value="PKS_KR"/>
    <property type="match status" value="1"/>
</dbReference>
<feature type="domain" description="Ketoreductase" evidence="4">
    <location>
        <begin position="9"/>
        <end position="188"/>
    </location>
</feature>
<evidence type="ECO:0000256" key="2">
    <source>
        <dbReference type="ARBA" id="ARBA00023002"/>
    </source>
</evidence>
<name>A0A316J538_9HYPH</name>
<dbReference type="PRINTS" id="PR00081">
    <property type="entry name" value="GDHRDH"/>
</dbReference>
<dbReference type="InterPro" id="IPR002347">
    <property type="entry name" value="SDR_fam"/>
</dbReference>
<keyword evidence="6" id="KW-1185">Reference proteome</keyword>
<keyword evidence="3" id="KW-0520">NAD</keyword>
<dbReference type="InterPro" id="IPR020904">
    <property type="entry name" value="Sc_DH/Rdtase_CS"/>
</dbReference>
<evidence type="ECO:0000259" key="4">
    <source>
        <dbReference type="SMART" id="SM00822"/>
    </source>
</evidence>
<dbReference type="GO" id="GO:0016491">
    <property type="term" value="F:oxidoreductase activity"/>
    <property type="evidence" value="ECO:0007669"/>
    <property type="project" value="UniProtKB-KW"/>
</dbReference>
<evidence type="ECO:0000313" key="6">
    <source>
        <dbReference type="Proteomes" id="UP000245865"/>
    </source>
</evidence>
<dbReference type="PANTHER" id="PTHR24321">
    <property type="entry name" value="DEHYDROGENASES, SHORT CHAIN"/>
    <property type="match status" value="1"/>
</dbReference>
<evidence type="ECO:0000313" key="5">
    <source>
        <dbReference type="EMBL" id="PWL16496.1"/>
    </source>
</evidence>
<evidence type="ECO:0000256" key="1">
    <source>
        <dbReference type="ARBA" id="ARBA00006484"/>
    </source>
</evidence>
<dbReference type="PANTHER" id="PTHR24321:SF8">
    <property type="entry name" value="ESTRADIOL 17-BETA-DEHYDROGENASE 8-RELATED"/>
    <property type="match status" value="1"/>
</dbReference>
<dbReference type="Proteomes" id="UP000245865">
    <property type="component" value="Unassembled WGS sequence"/>
</dbReference>
<proteinExistence type="inferred from homology"/>
<dbReference type="CDD" id="cd05233">
    <property type="entry name" value="SDR_c"/>
    <property type="match status" value="1"/>
</dbReference>
<dbReference type="FunFam" id="3.40.50.720:FF:000084">
    <property type="entry name" value="Short-chain dehydrogenase reductase"/>
    <property type="match status" value="1"/>
</dbReference>
<comment type="similarity">
    <text evidence="1">Belongs to the short-chain dehydrogenases/reductases (SDR) family.</text>
</comment>
<dbReference type="InterPro" id="IPR036291">
    <property type="entry name" value="NAD(P)-bd_dom_sf"/>
</dbReference>